<dbReference type="Gene3D" id="2.60.120.740">
    <property type="match status" value="2"/>
</dbReference>
<dbReference type="CDD" id="cd22823">
    <property type="entry name" value="Gal_Rha_Lectin"/>
    <property type="match status" value="1"/>
</dbReference>
<name>T1I6G3_RHOPR</name>
<dbReference type="EnsemblMetazoa" id="RPRC011884-RA">
    <property type="protein sequence ID" value="RPRC011884-PA"/>
    <property type="gene ID" value="RPRC011884"/>
</dbReference>
<accession>T1I6G3</accession>
<dbReference type="InParanoid" id="T1I6G3"/>
<evidence type="ECO:0000313" key="1">
    <source>
        <dbReference type="EnsemblMetazoa" id="RPRC011884-PA"/>
    </source>
</evidence>
<sequence>MYLTCPDEYVIEVLSAMYGKTDERYCHDGQEICDCEADRNATLAIVQSKCNKMQRCRFVPDSNLFGDPCEGYRKYLHLTFKCIGIPGIISKYVCENKTLELDCPNGKLKIVKAFFGRSAKPYCLDETKDTSSTTCENSEATYLMQNMYVFY</sequence>
<dbReference type="VEuPathDB" id="VectorBase:RPRC011884"/>
<dbReference type="InterPro" id="IPR000922">
    <property type="entry name" value="Lectin_gal-bd_dom"/>
</dbReference>
<dbReference type="PANTHER" id="PTHR46780">
    <property type="entry name" value="PROTEIN EVA-1"/>
    <property type="match status" value="1"/>
</dbReference>
<dbReference type="InterPro" id="IPR043159">
    <property type="entry name" value="Lectin_gal-bd_sf"/>
</dbReference>
<evidence type="ECO:0000313" key="2">
    <source>
        <dbReference type="Proteomes" id="UP000015103"/>
    </source>
</evidence>
<dbReference type="Pfam" id="PF02140">
    <property type="entry name" value="SUEL_Lectin"/>
    <property type="match status" value="1"/>
</dbReference>
<dbReference type="HOGENOM" id="CLU_1733766_0_0_1"/>
<dbReference type="EMBL" id="ACPB03003744">
    <property type="status" value="NOT_ANNOTATED_CDS"/>
    <property type="molecule type" value="Genomic_DNA"/>
</dbReference>
<proteinExistence type="predicted"/>
<dbReference type="AlphaFoldDB" id="T1I6G3"/>
<dbReference type="STRING" id="13249.T1I6G3"/>
<keyword evidence="2" id="KW-1185">Reference proteome</keyword>
<protein>
    <submittedName>
        <fullName evidence="1">SUEL-type lectin domain-containing protein</fullName>
    </submittedName>
</protein>
<dbReference type="Proteomes" id="UP000015103">
    <property type="component" value="Unassembled WGS sequence"/>
</dbReference>
<dbReference type="PROSITE" id="PS50228">
    <property type="entry name" value="SUEL_LECTIN"/>
    <property type="match status" value="1"/>
</dbReference>
<dbReference type="GO" id="GO:0030246">
    <property type="term" value="F:carbohydrate binding"/>
    <property type="evidence" value="ECO:0007669"/>
    <property type="project" value="InterPro"/>
</dbReference>
<organism evidence="1 2">
    <name type="scientific">Rhodnius prolixus</name>
    <name type="common">Triatomid bug</name>
    <dbReference type="NCBI Taxonomy" id="13249"/>
    <lineage>
        <taxon>Eukaryota</taxon>
        <taxon>Metazoa</taxon>
        <taxon>Ecdysozoa</taxon>
        <taxon>Arthropoda</taxon>
        <taxon>Hexapoda</taxon>
        <taxon>Insecta</taxon>
        <taxon>Pterygota</taxon>
        <taxon>Neoptera</taxon>
        <taxon>Paraneoptera</taxon>
        <taxon>Hemiptera</taxon>
        <taxon>Heteroptera</taxon>
        <taxon>Panheteroptera</taxon>
        <taxon>Cimicomorpha</taxon>
        <taxon>Reduviidae</taxon>
        <taxon>Triatominae</taxon>
        <taxon>Rhodnius</taxon>
    </lineage>
</organism>
<reference evidence="1" key="1">
    <citation type="submission" date="2015-05" db="UniProtKB">
        <authorList>
            <consortium name="EnsemblMetazoa"/>
        </authorList>
    </citation>
    <scope>IDENTIFICATION</scope>
</reference>